<dbReference type="InterPro" id="IPR023577">
    <property type="entry name" value="CYTH_domain"/>
</dbReference>
<accession>A0A5M8P1T8</accession>
<dbReference type="EC" id="3.6.1.25" evidence="3"/>
<dbReference type="Pfam" id="PF01928">
    <property type="entry name" value="CYTH"/>
    <property type="match status" value="1"/>
</dbReference>
<sequence>MAIEIERKFLIQGDFKPFITKTEKIVQAYLITTPERTVRIRIKGNAAYLTIKGASNANGFSRLEFEYPIPVADAEKILPLAQPGSIEKDRHYIPFKNHLFEVDVFHGNHEGLILAELELQSENEVFERPDWLGQEVTGDERYYNAWLSNHEYL</sequence>
<dbReference type="InterPro" id="IPR033469">
    <property type="entry name" value="CYTH-like_dom_sf"/>
</dbReference>
<dbReference type="SMART" id="SM01118">
    <property type="entry name" value="CYTH"/>
    <property type="match status" value="1"/>
</dbReference>
<feature type="active site" description="Proton acceptor" evidence="1">
    <location>
        <position position="29"/>
    </location>
</feature>
<dbReference type="PANTHER" id="PTHR40114:SF1">
    <property type="entry name" value="SLR0698 PROTEIN"/>
    <property type="match status" value="1"/>
</dbReference>
<dbReference type="PANTHER" id="PTHR40114">
    <property type="entry name" value="SLR0698 PROTEIN"/>
    <property type="match status" value="1"/>
</dbReference>
<dbReference type="SUPFAM" id="SSF55154">
    <property type="entry name" value="CYTH-like phosphatases"/>
    <property type="match status" value="1"/>
</dbReference>
<dbReference type="Gene3D" id="2.40.320.10">
    <property type="entry name" value="Hypothetical Protein Pfu-838710-001"/>
    <property type="match status" value="1"/>
</dbReference>
<dbReference type="EMBL" id="SNRX01000008">
    <property type="protein sequence ID" value="KAA6302399.1"/>
    <property type="molecule type" value="Genomic_DNA"/>
</dbReference>
<keyword evidence="3" id="KW-0378">Hydrolase</keyword>
<reference evidence="3 4" key="1">
    <citation type="submission" date="2019-03" db="EMBL/GenBank/DDBJ databases">
        <title>Single cell metagenomics reveals metabolic interactions within the superorganism composed of flagellate Streblomastix strix and complex community of Bacteroidetes bacteria on its surface.</title>
        <authorList>
            <person name="Treitli S.C."/>
            <person name="Kolisko M."/>
            <person name="Husnik F."/>
            <person name="Keeling P."/>
            <person name="Hampl V."/>
        </authorList>
    </citation>
    <scope>NUCLEOTIDE SEQUENCE [LARGE SCALE GENOMIC DNA]</scope>
    <source>
        <strain evidence="3">St1</strain>
    </source>
</reference>
<comment type="caution">
    <text evidence="3">The sequence shown here is derived from an EMBL/GenBank/DDBJ whole genome shotgun (WGS) entry which is preliminary data.</text>
</comment>
<dbReference type="InterPro" id="IPR012042">
    <property type="entry name" value="NeuTTM/CthTTM-like"/>
</dbReference>
<dbReference type="PROSITE" id="PS51707">
    <property type="entry name" value="CYTH"/>
    <property type="match status" value="1"/>
</dbReference>
<dbReference type="CDD" id="cd07891">
    <property type="entry name" value="CYTH-like_CthTTM-like_1"/>
    <property type="match status" value="1"/>
</dbReference>
<feature type="domain" description="CYTH" evidence="2">
    <location>
        <begin position="2"/>
        <end position="149"/>
    </location>
</feature>
<evidence type="ECO:0000256" key="1">
    <source>
        <dbReference type="PIRSR" id="PIRSR016487-1"/>
    </source>
</evidence>
<organism evidence="3 4">
    <name type="scientific">Candidatus Ordinivivax streblomastigis</name>
    <dbReference type="NCBI Taxonomy" id="2540710"/>
    <lineage>
        <taxon>Bacteria</taxon>
        <taxon>Pseudomonadati</taxon>
        <taxon>Bacteroidota</taxon>
        <taxon>Bacteroidia</taxon>
        <taxon>Bacteroidales</taxon>
        <taxon>Candidatus Ordinivivax</taxon>
    </lineage>
</organism>
<protein>
    <submittedName>
        <fullName evidence="3">Inorganic triphosphatase</fullName>
        <ecNumber evidence="3">3.6.1.25</ecNumber>
    </submittedName>
</protein>
<proteinExistence type="predicted"/>
<dbReference type="Proteomes" id="UP000324575">
    <property type="component" value="Unassembled WGS sequence"/>
</dbReference>
<gene>
    <name evidence="3" type="ORF">EZS26_001512</name>
</gene>
<evidence type="ECO:0000313" key="3">
    <source>
        <dbReference type="EMBL" id="KAA6302399.1"/>
    </source>
</evidence>
<dbReference type="PIRSF" id="PIRSF016487">
    <property type="entry name" value="CYTH_UCP016487"/>
    <property type="match status" value="1"/>
</dbReference>
<dbReference type="GO" id="GO:0050355">
    <property type="term" value="F:inorganic triphosphate phosphatase activity"/>
    <property type="evidence" value="ECO:0007669"/>
    <property type="project" value="UniProtKB-EC"/>
</dbReference>
<evidence type="ECO:0000313" key="4">
    <source>
        <dbReference type="Proteomes" id="UP000324575"/>
    </source>
</evidence>
<name>A0A5M8P1T8_9BACT</name>
<dbReference type="AlphaFoldDB" id="A0A5M8P1T8"/>
<evidence type="ECO:0000259" key="2">
    <source>
        <dbReference type="PROSITE" id="PS51707"/>
    </source>
</evidence>